<dbReference type="KEGG" id="dfa:DFA_09907"/>
<dbReference type="RefSeq" id="XP_004351804.1">
    <property type="nucleotide sequence ID" value="XM_004351752.1"/>
</dbReference>
<reference evidence="6" key="1">
    <citation type="journal article" date="2011" name="Genome Res.">
        <title>Phylogeny-wide analysis of social amoeba genomes highlights ancient origins for complex intercellular communication.</title>
        <authorList>
            <person name="Heidel A.J."/>
            <person name="Lawal H.M."/>
            <person name="Felder M."/>
            <person name="Schilde C."/>
            <person name="Helps N.R."/>
            <person name="Tunggal B."/>
            <person name="Rivero F."/>
            <person name="John U."/>
            <person name="Schleicher M."/>
            <person name="Eichinger L."/>
            <person name="Platzer M."/>
            <person name="Noegel A.A."/>
            <person name="Schaap P."/>
            <person name="Gloeckner G."/>
        </authorList>
    </citation>
    <scope>NUCLEOTIDE SEQUENCE [LARGE SCALE GENOMIC DNA]</scope>
    <source>
        <strain evidence="6">SH3</strain>
    </source>
</reference>
<feature type="region of interest" description="Disordered" evidence="3">
    <location>
        <begin position="1"/>
        <end position="151"/>
    </location>
</feature>
<dbReference type="InterPro" id="IPR010422">
    <property type="entry name" value="Ccdc124/Oxs1"/>
</dbReference>
<comment type="similarity">
    <text evidence="1">Belongs to the CCDC124 family.</text>
</comment>
<evidence type="ECO:0000256" key="1">
    <source>
        <dbReference type="ARBA" id="ARBA00008296"/>
    </source>
</evidence>
<proteinExistence type="inferred from homology"/>
<protein>
    <recommendedName>
        <fullName evidence="4">Coiled-coil domain-containing protein</fullName>
    </recommendedName>
</protein>
<dbReference type="Proteomes" id="UP000007797">
    <property type="component" value="Unassembled WGS sequence"/>
</dbReference>
<feature type="domain" description="Coiled-coil" evidence="4">
    <location>
        <begin position="156"/>
        <end position="243"/>
    </location>
</feature>
<dbReference type="OrthoDB" id="76412at2759"/>
<dbReference type="InterPro" id="IPR054414">
    <property type="entry name" value="Ccdc124/Oxs1_C"/>
</dbReference>
<evidence type="ECO:0000313" key="5">
    <source>
        <dbReference type="EMBL" id="EGG15084.1"/>
    </source>
</evidence>
<dbReference type="AlphaFoldDB" id="F4Q8R5"/>
<sequence length="245" mass="27631">MAGGKKFGVNNKSEEARAKKTEARRNDADKKARDKEDAMWEEKDEKVLAKQKKAKEMEEKKVQEAKRRAEAKDALEKEEQELKSKYGKGKETTKITRFELEQQKQREERQREAAAAAAAAARNNIVSSTSSTSTTSTTSTTTSGVDSDDEIDLEENINHILREQRLAAGGNLSEATGVDEAIKVLGGPTSDQHPERRLKAAFAKYQEDNLPILRKENPSLKFTQVKDLLWKQWLKSPENPMNQQN</sequence>
<gene>
    <name evidence="5" type="ORF">DFA_09907</name>
</gene>
<accession>F4Q8R5</accession>
<dbReference type="Pfam" id="PF06244">
    <property type="entry name" value="Ccdc124"/>
    <property type="match status" value="1"/>
</dbReference>
<feature type="compositionally biased region" description="Basic and acidic residues" evidence="3">
    <location>
        <begin position="12"/>
        <end position="112"/>
    </location>
</feature>
<evidence type="ECO:0000256" key="2">
    <source>
        <dbReference type="ARBA" id="ARBA00023054"/>
    </source>
</evidence>
<keyword evidence="2" id="KW-0175">Coiled coil</keyword>
<dbReference type="GO" id="GO:0003713">
    <property type="term" value="F:transcription coactivator activity"/>
    <property type="evidence" value="ECO:0007669"/>
    <property type="project" value="TreeGrafter"/>
</dbReference>
<dbReference type="PANTHER" id="PTHR21680">
    <property type="entry name" value="COILED-COIL DOMAIN-CONTAINING PROTEIN 124"/>
    <property type="match status" value="1"/>
</dbReference>
<dbReference type="EMBL" id="GL883026">
    <property type="protein sequence ID" value="EGG15084.1"/>
    <property type="molecule type" value="Genomic_DNA"/>
</dbReference>
<keyword evidence="6" id="KW-1185">Reference proteome</keyword>
<dbReference type="GO" id="GO:0005634">
    <property type="term" value="C:nucleus"/>
    <property type="evidence" value="ECO:0007669"/>
    <property type="project" value="TreeGrafter"/>
</dbReference>
<dbReference type="STRING" id="1054147.F4Q8R5"/>
<evidence type="ECO:0000256" key="3">
    <source>
        <dbReference type="SAM" id="MobiDB-lite"/>
    </source>
</evidence>
<organism evidence="5 6">
    <name type="scientific">Cavenderia fasciculata</name>
    <name type="common">Slime mold</name>
    <name type="synonym">Dictyostelium fasciculatum</name>
    <dbReference type="NCBI Taxonomy" id="261658"/>
    <lineage>
        <taxon>Eukaryota</taxon>
        <taxon>Amoebozoa</taxon>
        <taxon>Evosea</taxon>
        <taxon>Eumycetozoa</taxon>
        <taxon>Dictyostelia</taxon>
        <taxon>Acytosteliales</taxon>
        <taxon>Cavenderiaceae</taxon>
        <taxon>Cavenderia</taxon>
    </lineage>
</organism>
<dbReference type="GeneID" id="14867376"/>
<dbReference type="PANTHER" id="PTHR21680:SF0">
    <property type="entry name" value="COILED-COIL DOMAIN-CONTAINING PROTEIN 124"/>
    <property type="match status" value="1"/>
</dbReference>
<feature type="compositionally biased region" description="Low complexity" evidence="3">
    <location>
        <begin position="113"/>
        <end position="143"/>
    </location>
</feature>
<dbReference type="OMA" id="FEERMMP"/>
<evidence type="ECO:0000313" key="6">
    <source>
        <dbReference type="Proteomes" id="UP000007797"/>
    </source>
</evidence>
<evidence type="ECO:0000259" key="4">
    <source>
        <dbReference type="Pfam" id="PF06244"/>
    </source>
</evidence>
<name>F4Q8R5_CACFS</name>
<dbReference type="GO" id="GO:0006366">
    <property type="term" value="P:transcription by RNA polymerase II"/>
    <property type="evidence" value="ECO:0007669"/>
    <property type="project" value="TreeGrafter"/>
</dbReference>